<organism evidence="2 3">
    <name type="scientific">Sphingomonas kaistensis</name>
    <dbReference type="NCBI Taxonomy" id="298708"/>
    <lineage>
        <taxon>Bacteria</taxon>
        <taxon>Pseudomonadati</taxon>
        <taxon>Pseudomonadota</taxon>
        <taxon>Alphaproteobacteria</taxon>
        <taxon>Sphingomonadales</taxon>
        <taxon>Sphingomonadaceae</taxon>
        <taxon>Sphingomonas</taxon>
    </lineage>
</organism>
<protein>
    <submittedName>
        <fullName evidence="2">Uncharacterized protein</fullName>
    </submittedName>
</protein>
<proteinExistence type="predicted"/>
<feature type="chain" id="PRO_5031362691" evidence="1">
    <location>
        <begin position="22"/>
        <end position="128"/>
    </location>
</feature>
<dbReference type="RefSeq" id="WP_168067934.1">
    <property type="nucleotide sequence ID" value="NZ_JAATJC010000001.1"/>
</dbReference>
<keyword evidence="3" id="KW-1185">Reference proteome</keyword>
<comment type="caution">
    <text evidence="2">The sequence shown here is derived from an EMBL/GenBank/DDBJ whole genome shotgun (WGS) entry which is preliminary data.</text>
</comment>
<dbReference type="Proteomes" id="UP000558192">
    <property type="component" value="Unassembled WGS sequence"/>
</dbReference>
<dbReference type="AlphaFoldDB" id="A0A7X5Y808"/>
<gene>
    <name evidence="2" type="ORF">GGQ97_001009</name>
</gene>
<keyword evidence="1" id="KW-0732">Signal</keyword>
<sequence length="128" mass="13732">MRPLTLALGGTLLTLAATPLAAQSMNAEVYHKRASALLKKGPLALLSRGEIRALAEEGQKAGLKAREQRLAVLKAGGKPRSCPPEGKQGMEVREFMARLGAIPRAERQRIDMTEAMTRISAAKFPCPA</sequence>
<evidence type="ECO:0000313" key="3">
    <source>
        <dbReference type="Proteomes" id="UP000558192"/>
    </source>
</evidence>
<feature type="signal peptide" evidence="1">
    <location>
        <begin position="1"/>
        <end position="21"/>
    </location>
</feature>
<reference evidence="2 3" key="1">
    <citation type="submission" date="2020-03" db="EMBL/GenBank/DDBJ databases">
        <title>Genomic Encyclopedia of Type Strains, Phase IV (KMG-IV): sequencing the most valuable type-strain genomes for metagenomic binning, comparative biology and taxonomic classification.</title>
        <authorList>
            <person name="Goeker M."/>
        </authorList>
    </citation>
    <scope>NUCLEOTIDE SEQUENCE [LARGE SCALE GENOMIC DNA]</scope>
    <source>
        <strain evidence="2 3">DSM 16846</strain>
    </source>
</reference>
<evidence type="ECO:0000256" key="1">
    <source>
        <dbReference type="SAM" id="SignalP"/>
    </source>
</evidence>
<evidence type="ECO:0000313" key="2">
    <source>
        <dbReference type="EMBL" id="NJC05216.1"/>
    </source>
</evidence>
<dbReference type="EMBL" id="JAATJC010000001">
    <property type="protein sequence ID" value="NJC05216.1"/>
    <property type="molecule type" value="Genomic_DNA"/>
</dbReference>
<accession>A0A7X5Y808</accession>
<name>A0A7X5Y808_9SPHN</name>